<proteinExistence type="predicted"/>
<keyword evidence="2" id="KW-0812">Transmembrane</keyword>
<evidence type="ECO:0000313" key="6">
    <source>
        <dbReference type="Proteomes" id="UP000095706"/>
    </source>
</evidence>
<evidence type="ECO:0000313" key="5">
    <source>
        <dbReference type="EMBL" id="CUO50649.1"/>
    </source>
</evidence>
<reference evidence="5 6" key="1">
    <citation type="submission" date="2015-09" db="EMBL/GenBank/DDBJ databases">
        <authorList>
            <consortium name="Pathogen Informatics"/>
        </authorList>
    </citation>
    <scope>NUCLEOTIDE SEQUENCE [LARGE SCALE GENOMIC DNA]</scope>
    <source>
        <strain evidence="5 6">2789STDY5608849</strain>
    </source>
</reference>
<dbReference type="RefSeq" id="WP_055228025.1">
    <property type="nucleotide sequence ID" value="NZ_CYYV01000010.1"/>
</dbReference>
<protein>
    <submittedName>
        <fullName evidence="5">Phage-related holin (Lysis protein)</fullName>
    </submittedName>
</protein>
<gene>
    <name evidence="5" type="ORF">ERS852406_02123</name>
</gene>
<dbReference type="NCBIfam" id="TIGR01593">
    <property type="entry name" value="holin_tox_secr"/>
    <property type="match status" value="1"/>
</dbReference>
<name>A0A174FPV5_9FIRM</name>
<dbReference type="Pfam" id="PF05105">
    <property type="entry name" value="Phage_holin_4_1"/>
    <property type="match status" value="1"/>
</dbReference>
<sequence length="139" mass="15399">MKSIYRTIIAAAGSFLAAQFGGWDAALETLVCFMAIDWITGGVLLPVVFKKSPKSENGTLESRAGWKVLCRKGMMLFFVLIAEKLDQLTQTNYLRDAVCIGFILNEAVSILENAGLMGVKIPEILRSRIDVLRKEEQSK</sequence>
<evidence type="ECO:0000256" key="1">
    <source>
        <dbReference type="ARBA" id="ARBA00004141"/>
    </source>
</evidence>
<dbReference type="AlphaFoldDB" id="A0A174FPV5"/>
<dbReference type="Proteomes" id="UP000095706">
    <property type="component" value="Unassembled WGS sequence"/>
</dbReference>
<evidence type="ECO:0000256" key="2">
    <source>
        <dbReference type="ARBA" id="ARBA00022692"/>
    </source>
</evidence>
<dbReference type="InterPro" id="IPR006480">
    <property type="entry name" value="Phage_holin_4_1"/>
</dbReference>
<dbReference type="GO" id="GO:0016020">
    <property type="term" value="C:membrane"/>
    <property type="evidence" value="ECO:0007669"/>
    <property type="project" value="UniProtKB-SubCell"/>
</dbReference>
<comment type="subcellular location">
    <subcellularLocation>
        <location evidence="1">Membrane</location>
        <topology evidence="1">Multi-pass membrane protein</topology>
    </subcellularLocation>
</comment>
<keyword evidence="4" id="KW-0472">Membrane</keyword>
<accession>A0A174FPV5</accession>
<dbReference type="EMBL" id="CYYV01000010">
    <property type="protein sequence ID" value="CUO50649.1"/>
    <property type="molecule type" value="Genomic_DNA"/>
</dbReference>
<evidence type="ECO:0000256" key="3">
    <source>
        <dbReference type="ARBA" id="ARBA00022989"/>
    </source>
</evidence>
<evidence type="ECO:0000256" key="4">
    <source>
        <dbReference type="ARBA" id="ARBA00023136"/>
    </source>
</evidence>
<keyword evidence="3" id="KW-1133">Transmembrane helix</keyword>
<organism evidence="5 6">
    <name type="scientific">Fusicatenibacter saccharivorans</name>
    <dbReference type="NCBI Taxonomy" id="1150298"/>
    <lineage>
        <taxon>Bacteria</taxon>
        <taxon>Bacillati</taxon>
        <taxon>Bacillota</taxon>
        <taxon>Clostridia</taxon>
        <taxon>Lachnospirales</taxon>
        <taxon>Lachnospiraceae</taxon>
        <taxon>Fusicatenibacter</taxon>
    </lineage>
</organism>